<gene>
    <name evidence="3" type="ORF">NC998_04915</name>
</gene>
<evidence type="ECO:0000256" key="1">
    <source>
        <dbReference type="SAM" id="MobiDB-lite"/>
    </source>
</evidence>
<dbReference type="InterPro" id="IPR038765">
    <property type="entry name" value="Papain-like_cys_pep_sf"/>
</dbReference>
<proteinExistence type="predicted"/>
<protein>
    <submittedName>
        <fullName evidence="3">C39 family peptidase</fullName>
    </submittedName>
</protein>
<name>A0ABV0J3S9_9CYAN</name>
<feature type="region of interest" description="Disordered" evidence="1">
    <location>
        <begin position="1"/>
        <end position="20"/>
    </location>
</feature>
<dbReference type="RefSeq" id="WP_190433783.1">
    <property type="nucleotide sequence ID" value="NZ_JAMPKM010000002.1"/>
</dbReference>
<dbReference type="Gene3D" id="3.90.70.10">
    <property type="entry name" value="Cysteine proteinases"/>
    <property type="match status" value="1"/>
</dbReference>
<keyword evidence="4" id="KW-1185">Reference proteome</keyword>
<comment type="caution">
    <text evidence="3">The sequence shown here is derived from an EMBL/GenBank/DDBJ whole genome shotgun (WGS) entry which is preliminary data.</text>
</comment>
<evidence type="ECO:0000259" key="2">
    <source>
        <dbReference type="Pfam" id="PF13529"/>
    </source>
</evidence>
<dbReference type="SUPFAM" id="SSF54001">
    <property type="entry name" value="Cysteine proteinases"/>
    <property type="match status" value="1"/>
</dbReference>
<dbReference type="InterPro" id="IPR039564">
    <property type="entry name" value="Peptidase_C39-like"/>
</dbReference>
<organism evidence="3 4">
    <name type="scientific">Trichocoleus desertorum GB2-A4</name>
    <dbReference type="NCBI Taxonomy" id="2933944"/>
    <lineage>
        <taxon>Bacteria</taxon>
        <taxon>Bacillati</taxon>
        <taxon>Cyanobacteriota</taxon>
        <taxon>Cyanophyceae</taxon>
        <taxon>Leptolyngbyales</taxon>
        <taxon>Trichocoleusaceae</taxon>
        <taxon>Trichocoleus</taxon>
    </lineage>
</organism>
<dbReference type="Proteomes" id="UP001464891">
    <property type="component" value="Unassembled WGS sequence"/>
</dbReference>
<dbReference type="Pfam" id="PF13529">
    <property type="entry name" value="Peptidase_C39_2"/>
    <property type="match status" value="1"/>
</dbReference>
<sequence>MTNPQAQNPPSSPAVASAPPALTYSGPREVLINQAVVLKGTYDPLRIAKVSLAAEDKYPLEVMMDAQKRTWQVNLNQGFKAAGSRWLKLKGTDSAGKLVDDEVIYLTVSTDPMTVGQSLTLKVLRDTLFKFRAIDSARLNAQQKVAVKAGQTFKVSRYGSVDGHLKVVLDPPIAPIGEFGYFFEEHVQLSKGAQVFKFNISDVPNTPLSAQVLVTQTTLIKAQPADSASLAANQKAELLQGQTLQITGYAAIKGHFRVSLATPIQGLGQTGYIYWEHIQIKHNNKVVSFDPDALTATVLKTTVFKKRPVDSASLQASEKFAITAGSVYGVAGYAIADGHIKASLTEELPQFGNTGYIFPDFIQMKRGTKPFNPMPPQVELNVPYFSQRDNPRYSWATCNVTSIAMIFYYYGRRSQGGQLEDELLQWCLNRYGQGSQTDNAVLSEMIKAYGFKTSFSTTRNWAAVKDELINGRPVVMGGDFTATGHIVCVVGYTAQGFIVNDPWGDALSGYYDTEGRKLLYPYSYMDRVAGPDGNVWAHFIAR</sequence>
<evidence type="ECO:0000313" key="3">
    <source>
        <dbReference type="EMBL" id="MEP0816433.1"/>
    </source>
</evidence>
<dbReference type="EMBL" id="JAMPKM010000002">
    <property type="protein sequence ID" value="MEP0816433.1"/>
    <property type="molecule type" value="Genomic_DNA"/>
</dbReference>
<accession>A0ABV0J3S9</accession>
<feature type="domain" description="Peptidase C39-like" evidence="2">
    <location>
        <begin position="380"/>
        <end position="503"/>
    </location>
</feature>
<reference evidence="3 4" key="1">
    <citation type="submission" date="2022-04" db="EMBL/GenBank/DDBJ databases">
        <title>Positive selection, recombination, and allopatry shape intraspecific diversity of widespread and dominant cyanobacteria.</title>
        <authorList>
            <person name="Wei J."/>
            <person name="Shu W."/>
            <person name="Hu C."/>
        </authorList>
    </citation>
    <scope>NUCLEOTIDE SEQUENCE [LARGE SCALE GENOMIC DNA]</scope>
    <source>
        <strain evidence="3 4">GB2-A4</strain>
    </source>
</reference>
<evidence type="ECO:0000313" key="4">
    <source>
        <dbReference type="Proteomes" id="UP001464891"/>
    </source>
</evidence>